<dbReference type="PRINTS" id="PR00081">
    <property type="entry name" value="GDHRDH"/>
</dbReference>
<gene>
    <name evidence="3" type="ORF">ACFPK2_05155</name>
</gene>
<name>A0ABW0F1E3_9HYPH</name>
<dbReference type="NCBIfam" id="NF005559">
    <property type="entry name" value="PRK07231.1"/>
    <property type="match status" value="1"/>
</dbReference>
<comment type="caution">
    <text evidence="3">The sequence shown here is derived from an EMBL/GenBank/DDBJ whole genome shotgun (WGS) entry which is preliminary data.</text>
</comment>
<dbReference type="GO" id="GO:0016491">
    <property type="term" value="F:oxidoreductase activity"/>
    <property type="evidence" value="ECO:0007669"/>
    <property type="project" value="UniProtKB-KW"/>
</dbReference>
<organism evidence="3 4">
    <name type="scientific">Bosea minatitlanensis</name>
    <dbReference type="NCBI Taxonomy" id="128782"/>
    <lineage>
        <taxon>Bacteria</taxon>
        <taxon>Pseudomonadati</taxon>
        <taxon>Pseudomonadota</taxon>
        <taxon>Alphaproteobacteria</taxon>
        <taxon>Hyphomicrobiales</taxon>
        <taxon>Boseaceae</taxon>
        <taxon>Bosea</taxon>
    </lineage>
</organism>
<dbReference type="Proteomes" id="UP001595976">
    <property type="component" value="Unassembled WGS sequence"/>
</dbReference>
<dbReference type="Gene3D" id="3.40.50.720">
    <property type="entry name" value="NAD(P)-binding Rossmann-like Domain"/>
    <property type="match status" value="1"/>
</dbReference>
<dbReference type="PROSITE" id="PS00061">
    <property type="entry name" value="ADH_SHORT"/>
    <property type="match status" value="1"/>
</dbReference>
<dbReference type="CDD" id="cd05233">
    <property type="entry name" value="SDR_c"/>
    <property type="match status" value="1"/>
</dbReference>
<dbReference type="InterPro" id="IPR020904">
    <property type="entry name" value="Sc_DH/Rdtase_CS"/>
</dbReference>
<dbReference type="SUPFAM" id="SSF51735">
    <property type="entry name" value="NAD(P)-binding Rossmann-fold domains"/>
    <property type="match status" value="1"/>
</dbReference>
<dbReference type="PANTHER" id="PTHR42760:SF133">
    <property type="entry name" value="3-OXOACYL-[ACYL-CARRIER-PROTEIN] REDUCTASE"/>
    <property type="match status" value="1"/>
</dbReference>
<evidence type="ECO:0000313" key="4">
    <source>
        <dbReference type="Proteomes" id="UP001595976"/>
    </source>
</evidence>
<keyword evidence="4" id="KW-1185">Reference proteome</keyword>
<evidence type="ECO:0000256" key="1">
    <source>
        <dbReference type="ARBA" id="ARBA00006484"/>
    </source>
</evidence>
<dbReference type="InterPro" id="IPR036291">
    <property type="entry name" value="NAD(P)-bd_dom_sf"/>
</dbReference>
<dbReference type="EC" id="1.1.1.-" evidence="3"/>
<evidence type="ECO:0000313" key="3">
    <source>
        <dbReference type="EMBL" id="MFC5292378.1"/>
    </source>
</evidence>
<sequence length="259" mass="27006">MLRLKNKTAIITGSSSGIGLAIATTFLREGAIVLGVDLNPAPAGLAGAENFDALQLDLTTPEASERVIAAAIEKHGRVDVLVNNAGIGNSRPVLDTSDEDLARYLSVNIAAPFALCRSAIAVMRGKGGNIVNIASVFGMVGTTRASAYAATKAGLAGLTRQLAAEYGRDGIRVNAVSPGLIATPLVRERLETNPWFRRSMIEDCPLGRPGRPEEIAEVCAFLASDAASFVSGIVMPVDGGWSGTKFLPEPYAQMEAGPV</sequence>
<reference evidence="4" key="1">
    <citation type="journal article" date="2019" name="Int. J. Syst. Evol. Microbiol.">
        <title>The Global Catalogue of Microorganisms (GCM) 10K type strain sequencing project: providing services to taxonomists for standard genome sequencing and annotation.</title>
        <authorList>
            <consortium name="The Broad Institute Genomics Platform"/>
            <consortium name="The Broad Institute Genome Sequencing Center for Infectious Disease"/>
            <person name="Wu L."/>
            <person name="Ma J."/>
        </authorList>
    </citation>
    <scope>NUCLEOTIDE SEQUENCE [LARGE SCALE GENOMIC DNA]</scope>
    <source>
        <strain evidence="4">CGMCC 1.15643</strain>
    </source>
</reference>
<comment type="similarity">
    <text evidence="1">Belongs to the short-chain dehydrogenases/reductases (SDR) family.</text>
</comment>
<proteinExistence type="inferred from homology"/>
<dbReference type="Pfam" id="PF13561">
    <property type="entry name" value="adh_short_C2"/>
    <property type="match status" value="1"/>
</dbReference>
<dbReference type="InterPro" id="IPR002347">
    <property type="entry name" value="SDR_fam"/>
</dbReference>
<evidence type="ECO:0000256" key="2">
    <source>
        <dbReference type="ARBA" id="ARBA00023002"/>
    </source>
</evidence>
<dbReference type="RefSeq" id="WP_158446479.1">
    <property type="nucleotide sequence ID" value="NZ_JAOAOS010000001.1"/>
</dbReference>
<protein>
    <submittedName>
        <fullName evidence="3">SDR family NAD(P)-dependent oxidoreductase</fullName>
        <ecNumber evidence="3">1.1.1.-</ecNumber>
    </submittedName>
</protein>
<accession>A0ABW0F1E3</accession>
<dbReference type="PANTHER" id="PTHR42760">
    <property type="entry name" value="SHORT-CHAIN DEHYDROGENASES/REDUCTASES FAMILY MEMBER"/>
    <property type="match status" value="1"/>
</dbReference>
<dbReference type="EMBL" id="JBHSLI010000001">
    <property type="protein sequence ID" value="MFC5292378.1"/>
    <property type="molecule type" value="Genomic_DNA"/>
</dbReference>
<dbReference type="PRINTS" id="PR00080">
    <property type="entry name" value="SDRFAMILY"/>
</dbReference>
<keyword evidence="2 3" id="KW-0560">Oxidoreductase</keyword>